<dbReference type="EMBL" id="CADCUC010000591">
    <property type="protein sequence ID" value="CAA9358565.1"/>
    <property type="molecule type" value="Genomic_DNA"/>
</dbReference>
<feature type="compositionally biased region" description="Basic and acidic residues" evidence="1">
    <location>
        <begin position="25"/>
        <end position="35"/>
    </location>
</feature>
<accession>A0A6J4MI92</accession>
<feature type="non-terminal residue" evidence="2">
    <location>
        <position position="35"/>
    </location>
</feature>
<keyword evidence="2" id="KW-0560">Oxidoreductase</keyword>
<dbReference type="GO" id="GO:0004764">
    <property type="term" value="F:shikimate 3-dehydrogenase (NADP+) activity"/>
    <property type="evidence" value="ECO:0007669"/>
    <property type="project" value="UniProtKB-EC"/>
</dbReference>
<evidence type="ECO:0000313" key="2">
    <source>
        <dbReference type="EMBL" id="CAA9358565.1"/>
    </source>
</evidence>
<protein>
    <submittedName>
        <fullName evidence="2">Shikimate 5-dehydrogenase I alpha</fullName>
        <ecNumber evidence="2">1.1.1.25</ecNumber>
    </submittedName>
</protein>
<reference evidence="2" key="1">
    <citation type="submission" date="2020-02" db="EMBL/GenBank/DDBJ databases">
        <authorList>
            <person name="Meier V. D."/>
        </authorList>
    </citation>
    <scope>NUCLEOTIDE SEQUENCE</scope>
    <source>
        <strain evidence="2">AVDCRST_MAG90</strain>
    </source>
</reference>
<dbReference type="EC" id="1.1.1.25" evidence="2"/>
<dbReference type="AlphaFoldDB" id="A0A6J4MI92"/>
<proteinExistence type="predicted"/>
<feature type="non-terminal residue" evidence="2">
    <location>
        <position position="1"/>
    </location>
</feature>
<feature type="region of interest" description="Disordered" evidence="1">
    <location>
        <begin position="1"/>
        <end position="35"/>
    </location>
</feature>
<name>A0A6J4MI92_9HYPH</name>
<sequence>APGRARFCALVRRDPAGDPRVAGAGRDRPRDEPPV</sequence>
<evidence type="ECO:0000256" key="1">
    <source>
        <dbReference type="SAM" id="MobiDB-lite"/>
    </source>
</evidence>
<gene>
    <name evidence="2" type="ORF">AVDCRST_MAG90-2828</name>
</gene>
<organism evidence="2">
    <name type="scientific">uncultured Microvirga sp</name>
    <dbReference type="NCBI Taxonomy" id="412392"/>
    <lineage>
        <taxon>Bacteria</taxon>
        <taxon>Pseudomonadati</taxon>
        <taxon>Pseudomonadota</taxon>
        <taxon>Alphaproteobacteria</taxon>
        <taxon>Hyphomicrobiales</taxon>
        <taxon>Methylobacteriaceae</taxon>
        <taxon>Microvirga</taxon>
        <taxon>environmental samples</taxon>
    </lineage>
</organism>